<protein>
    <submittedName>
        <fullName evidence="2">Uncharacterized protein</fullName>
    </submittedName>
</protein>
<keyword evidence="3" id="KW-1185">Reference proteome</keyword>
<keyword evidence="1" id="KW-1133">Transmembrane helix</keyword>
<feature type="transmembrane region" description="Helical" evidence="1">
    <location>
        <begin position="35"/>
        <end position="53"/>
    </location>
</feature>
<evidence type="ECO:0000256" key="1">
    <source>
        <dbReference type="SAM" id="Phobius"/>
    </source>
</evidence>
<dbReference type="RefSeq" id="WP_188383115.1">
    <property type="nucleotide sequence ID" value="NZ_BMEY01000002.1"/>
</dbReference>
<dbReference type="AlphaFoldDB" id="A0A916W419"/>
<keyword evidence="1" id="KW-0472">Membrane</keyword>
<proteinExistence type="predicted"/>
<comment type="caution">
    <text evidence="2">The sequence shown here is derived from an EMBL/GenBank/DDBJ whole genome shotgun (WGS) entry which is preliminary data.</text>
</comment>
<reference evidence="2" key="1">
    <citation type="journal article" date="2014" name="Int. J. Syst. Evol. Microbiol.">
        <title>Complete genome sequence of Corynebacterium casei LMG S-19264T (=DSM 44701T), isolated from a smear-ripened cheese.</title>
        <authorList>
            <consortium name="US DOE Joint Genome Institute (JGI-PGF)"/>
            <person name="Walter F."/>
            <person name="Albersmeier A."/>
            <person name="Kalinowski J."/>
            <person name="Ruckert C."/>
        </authorList>
    </citation>
    <scope>NUCLEOTIDE SEQUENCE</scope>
    <source>
        <strain evidence="2">CGMCC 1.12408</strain>
    </source>
</reference>
<dbReference type="EMBL" id="BMEY01000002">
    <property type="protein sequence ID" value="GGA64184.1"/>
    <property type="molecule type" value="Genomic_DNA"/>
</dbReference>
<evidence type="ECO:0000313" key="2">
    <source>
        <dbReference type="EMBL" id="GGA64184.1"/>
    </source>
</evidence>
<name>A0A916W419_9BACI</name>
<gene>
    <name evidence="2" type="ORF">GCM10008025_05010</name>
</gene>
<organism evidence="2 3">
    <name type="scientific">Ornithinibacillus halotolerans</name>
    <dbReference type="NCBI Taxonomy" id="1274357"/>
    <lineage>
        <taxon>Bacteria</taxon>
        <taxon>Bacillati</taxon>
        <taxon>Bacillota</taxon>
        <taxon>Bacilli</taxon>
        <taxon>Bacillales</taxon>
        <taxon>Bacillaceae</taxon>
        <taxon>Ornithinibacillus</taxon>
    </lineage>
</organism>
<keyword evidence="1" id="KW-0812">Transmembrane</keyword>
<accession>A0A916W419</accession>
<reference evidence="2" key="2">
    <citation type="submission" date="2020-09" db="EMBL/GenBank/DDBJ databases">
        <authorList>
            <person name="Sun Q."/>
            <person name="Zhou Y."/>
        </authorList>
    </citation>
    <scope>NUCLEOTIDE SEQUENCE</scope>
    <source>
        <strain evidence="2">CGMCC 1.12408</strain>
    </source>
</reference>
<dbReference type="Proteomes" id="UP000613512">
    <property type="component" value="Unassembled WGS sequence"/>
</dbReference>
<evidence type="ECO:0000313" key="3">
    <source>
        <dbReference type="Proteomes" id="UP000613512"/>
    </source>
</evidence>
<feature type="transmembrane region" description="Helical" evidence="1">
    <location>
        <begin position="12"/>
        <end position="29"/>
    </location>
</feature>
<sequence length="58" mass="6522">MNYIQSKWMATLLVILFICMVGQVVIHWNTNIKSVVFNGIGALCIGTALLIICKRKQI</sequence>